<evidence type="ECO:0000313" key="4">
    <source>
        <dbReference type="Proteomes" id="UP000739538"/>
    </source>
</evidence>
<comment type="caution">
    <text evidence="3">The sequence shown here is derived from an EMBL/GenBank/DDBJ whole genome shotgun (WGS) entry which is preliminary data.</text>
</comment>
<evidence type="ECO:0000256" key="1">
    <source>
        <dbReference type="SAM" id="MobiDB-lite"/>
    </source>
</evidence>
<dbReference type="Proteomes" id="UP000739538">
    <property type="component" value="Unassembled WGS sequence"/>
</dbReference>
<gene>
    <name evidence="3" type="ORF">KDA27_09335</name>
</gene>
<evidence type="ECO:0000256" key="2">
    <source>
        <dbReference type="SAM" id="SignalP"/>
    </source>
</evidence>
<reference evidence="3" key="2">
    <citation type="journal article" date="2021" name="Microbiome">
        <title>Successional dynamics and alternative stable states in a saline activated sludge microbial community over 9 years.</title>
        <authorList>
            <person name="Wang Y."/>
            <person name="Ye J."/>
            <person name="Ju F."/>
            <person name="Liu L."/>
            <person name="Boyd J.A."/>
            <person name="Deng Y."/>
            <person name="Parks D.H."/>
            <person name="Jiang X."/>
            <person name="Yin X."/>
            <person name="Woodcroft B.J."/>
            <person name="Tyson G.W."/>
            <person name="Hugenholtz P."/>
            <person name="Polz M.F."/>
            <person name="Zhang T."/>
        </authorList>
    </citation>
    <scope>NUCLEOTIDE SEQUENCE</scope>
    <source>
        <strain evidence="3">HKST-UBA02</strain>
    </source>
</reference>
<feature type="compositionally biased region" description="Low complexity" evidence="1">
    <location>
        <begin position="424"/>
        <end position="447"/>
    </location>
</feature>
<keyword evidence="2" id="KW-0732">Signal</keyword>
<feature type="region of interest" description="Disordered" evidence="1">
    <location>
        <begin position="405"/>
        <end position="458"/>
    </location>
</feature>
<proteinExistence type="predicted"/>
<evidence type="ECO:0008006" key="5">
    <source>
        <dbReference type="Google" id="ProtNLM"/>
    </source>
</evidence>
<feature type="compositionally biased region" description="Polar residues" evidence="1">
    <location>
        <begin position="852"/>
        <end position="863"/>
    </location>
</feature>
<organism evidence="3 4">
    <name type="scientific">Eiseniibacteriota bacterium</name>
    <dbReference type="NCBI Taxonomy" id="2212470"/>
    <lineage>
        <taxon>Bacteria</taxon>
        <taxon>Candidatus Eiseniibacteriota</taxon>
    </lineage>
</organism>
<feature type="signal peptide" evidence="2">
    <location>
        <begin position="1"/>
        <end position="21"/>
    </location>
</feature>
<accession>A0A956SD36</accession>
<feature type="region of interest" description="Disordered" evidence="1">
    <location>
        <begin position="829"/>
        <end position="870"/>
    </location>
</feature>
<protein>
    <recommendedName>
        <fullName evidence="5">Gliding motility protein SprA N-terminal domain-containing protein</fullName>
    </recommendedName>
</protein>
<sequence length="1220" mass="133950">MVAALWVVAVAFLAPFGAALGQAGGAGASVAEPGFARVDSREDRTGVGVWRWSAGLVDTTVTEFGDSLRVSLGIGWIDPSSAELRWRRADGSETPPLERGVDYLLDPRRGRVRLLGAPPDSSALHVRVTAFPSEFPTTFWLHRPWFPPDSANVAQVPREERPVRSDPLSEARLDIAGSKTFSVQVGSQQDLSLEQSLDLSINGRIGRNVTVRAVLTDRDTPLQPEGTSAQLQDLDRVLVEVEGPRARMRLGDFETYLRPTPFTDYRRQLAGVEGSVDTQHARVLAIGATSPGAFASKEFLGSEGVQGPYVLQRDIAGVADPIVAGSETVWLDGRSLSRGEDADYIIDYASGELTFTARNAITAYSRIAVDYQVADRPYEGRVYRAGVESGRRDLLDGVRPGRSLLDGWGGRGGQRRGGTGTGTVGRSAAGGTTAPGTATTTMPADGTSPGATDRERPASVQSALSVDWLVERDAANEPLGLDLTDAERAVLAAAGDAADTLAQGIRFVGDGEGEYTLVSVDTLAAPFFVYQGPGGGDFLVRFDAVLPGQGDYVDSTLVDSTGTEITFFVFAGREEGDFLPARELAAPESRTLFALRSVTGLSDRVSFVIDGAVSDFDRNTLSNRDDGDNVGTAVELASAVALLPRGPTELGMEVRFRNVDRRFEPVGRLEESFFGLDWNLDPSRLLSGDRRLTVASQFRRGTQRLRVEVGQLENTVDFRSKRAVVEGHSAWRGLELDGRLLRARSEDDLTARDGRRDHDRLSLARQGGWTGASIRYAHERTETGKSAGRSGSFYREVGGRLETGPKIKLVRAAVQHSERRTYAIEGDDEFRSDTGRTSTGEVEWRGGGGRSVQASYTRRTLTPSGGGAGTTSELGSLRWLLRRSDGMFRQEGRWELSTQEERERLRVLEFVGTGEGHYDSLGVYQGVGDYEILIRESDEATKRNRISWSSRSELDRGRASTDAADGTIFRRAWNDLRFVHYWTATVETAREVSYLWGRMLPVLWGTRRLERVDVLQRADLTALDQAKYFAPRLGVSIRGTDSGATEGITERATSRSYSLTLRSRPKERWSLDMTGDLDRDRRTFSSRGATSKTGWDSRGVSLDQSVRLRSGLSVEADAKYRRRARVESAERADVYEGSPAVVWTPQPRSRVEVRTKRTSVVRRGGSGRASRELERSGWDSRVLTTLRLREALDLSFFFHESRPDGGRDVRDLRLELRATF</sequence>
<dbReference type="EMBL" id="JAGQHS010000038">
    <property type="protein sequence ID" value="MCA9755991.1"/>
    <property type="molecule type" value="Genomic_DNA"/>
</dbReference>
<evidence type="ECO:0000313" key="3">
    <source>
        <dbReference type="EMBL" id="MCA9755991.1"/>
    </source>
</evidence>
<reference evidence="3" key="1">
    <citation type="submission" date="2020-04" db="EMBL/GenBank/DDBJ databases">
        <authorList>
            <person name="Zhang T."/>
        </authorList>
    </citation>
    <scope>NUCLEOTIDE SEQUENCE</scope>
    <source>
        <strain evidence="3">HKST-UBA02</strain>
    </source>
</reference>
<name>A0A956SD36_UNCEI</name>
<feature type="compositionally biased region" description="Gly residues" evidence="1">
    <location>
        <begin position="407"/>
        <end position="423"/>
    </location>
</feature>
<feature type="chain" id="PRO_5037200522" description="Gliding motility protein SprA N-terminal domain-containing protein" evidence="2">
    <location>
        <begin position="22"/>
        <end position="1220"/>
    </location>
</feature>
<dbReference type="AlphaFoldDB" id="A0A956SD36"/>